<name>A0A239HRX9_9ACTN</name>
<protein>
    <submittedName>
        <fullName evidence="1">Uncharacterized protein</fullName>
    </submittedName>
</protein>
<dbReference type="Proteomes" id="UP000198282">
    <property type="component" value="Unassembled WGS sequence"/>
</dbReference>
<dbReference type="RefSeq" id="WP_089208637.1">
    <property type="nucleotide sequence ID" value="NZ_FZOD01000017.1"/>
</dbReference>
<dbReference type="OrthoDB" id="3362760at2"/>
<sequence>MTRPDALLRADPPLDYYLVFATAGDRGRGAPPSGILVEEFLLCDDYTAAGIDGVEWTPAVGAWCGSPASSRAIRTDARLRERVAVVSRRDAGTAYTMLGGGELPHEAAIRTFFRDCQPLPAAAPLDLGSIPGEPGGGTRLYRILFAGEFGERGLANVWPVLRLEPVGDPADPEARVIGTATATTAGHTLTWELRRIGPGIAWCLDVTVHLGAGPVSAIGTLLHHHRQTIREQGLIPVTIERFT</sequence>
<reference evidence="1 2" key="1">
    <citation type="submission" date="2017-06" db="EMBL/GenBank/DDBJ databases">
        <authorList>
            <person name="Kim H.J."/>
            <person name="Triplett B.A."/>
        </authorList>
    </citation>
    <scope>NUCLEOTIDE SEQUENCE [LARGE SCALE GENOMIC DNA]</scope>
    <source>
        <strain evidence="1 2">CGMCC 4.2132</strain>
    </source>
</reference>
<evidence type="ECO:0000313" key="1">
    <source>
        <dbReference type="EMBL" id="SNS83683.1"/>
    </source>
</evidence>
<dbReference type="EMBL" id="FZOD01000017">
    <property type="protein sequence ID" value="SNS83683.1"/>
    <property type="molecule type" value="Genomic_DNA"/>
</dbReference>
<accession>A0A239HRX9</accession>
<evidence type="ECO:0000313" key="2">
    <source>
        <dbReference type="Proteomes" id="UP000198282"/>
    </source>
</evidence>
<dbReference type="AlphaFoldDB" id="A0A239HRX9"/>
<proteinExistence type="predicted"/>
<gene>
    <name evidence="1" type="ORF">SAMN05216276_101793</name>
</gene>
<organism evidence="1 2">
    <name type="scientific">Streptosporangium subroseum</name>
    <dbReference type="NCBI Taxonomy" id="106412"/>
    <lineage>
        <taxon>Bacteria</taxon>
        <taxon>Bacillati</taxon>
        <taxon>Actinomycetota</taxon>
        <taxon>Actinomycetes</taxon>
        <taxon>Streptosporangiales</taxon>
        <taxon>Streptosporangiaceae</taxon>
        <taxon>Streptosporangium</taxon>
    </lineage>
</organism>
<keyword evidence="2" id="KW-1185">Reference proteome</keyword>